<dbReference type="InterPro" id="IPR032675">
    <property type="entry name" value="LRR_dom_sf"/>
</dbReference>
<dbReference type="Pfam" id="PF13855">
    <property type="entry name" value="LRR_8"/>
    <property type="match status" value="1"/>
</dbReference>
<evidence type="ECO:0000256" key="2">
    <source>
        <dbReference type="ARBA" id="ARBA00022737"/>
    </source>
</evidence>
<dbReference type="InterPro" id="IPR001611">
    <property type="entry name" value="Leu-rich_rpt"/>
</dbReference>
<dbReference type="PROSITE" id="PS51450">
    <property type="entry name" value="LRR"/>
    <property type="match status" value="2"/>
</dbReference>
<organism evidence="4 5">
    <name type="scientific">Giardia muris</name>
    <dbReference type="NCBI Taxonomy" id="5742"/>
    <lineage>
        <taxon>Eukaryota</taxon>
        <taxon>Metamonada</taxon>
        <taxon>Diplomonadida</taxon>
        <taxon>Hexamitidae</taxon>
        <taxon>Giardiinae</taxon>
        <taxon>Giardia</taxon>
    </lineage>
</organism>
<evidence type="ECO:0000256" key="1">
    <source>
        <dbReference type="ARBA" id="ARBA00022614"/>
    </source>
</evidence>
<dbReference type="VEuPathDB" id="GiardiaDB:GMRT_14106"/>
<comment type="caution">
    <text evidence="4">The sequence shown here is derived from an EMBL/GenBank/DDBJ whole genome shotgun (WGS) entry which is preliminary data.</text>
</comment>
<sequence length="1485" mass="166353">MESSLILREANPQVCDRFSDEPYEGVIDGVDCHHLSDYGHLICEMVPKTCSLTLFLHPRYRQVGGLTPYAKGLTMLKLIRCRIRSITGIQQLSWLRFLWLDDNHLTTIEELSALPRLEFLSINDNQLTDKALSKVQCNTLKALNVANNPLFYTTWLANFPNLLHLDLSRTRISHFNALPVLCPSLISLDISATRICSHVAFLNCVVGAFPKLNSLYISSRAGILPLLELFSSSEVLQYIAHLIVTYDLPLRVIDGRLLSLEEILHLADLASQTSFLQQGSILKHALSLEMTQFIRALDLHTLPLFTSVHRAYSALQCDIMDLRLLMLCQMHVKDYQSRLERESSASLLETFRGLIQVGIDSLLNLSMSLSSILMLFQRLYLRLYEILELSFGHIKMSIHSDLDPNSFSTDSTFFPVLHDFLHQKRYQVFTTTFKNDLVENYYRLGNAQAFEILDRCIAYSPQFLSSETQAHVHERLFYIRMSELFDTREEQTYTGDQFPLGLLTLLHEVIGAQIIGTSGRICNLGTIIRSSVLKTEATEHAPEEVVDLLLDDIHRKYFSKILNDPTTAADTNPRRSHPFNLRLGLKRVRAYVEKDLHDLLSGLRPNEPFVLLVVRSTENSIVSEDDSFFLDLLRTTYYPVASIVVYRPEVQSLVPSKLDTIATTQVTYPVLGKEYKKDPLDDSLPREKLPLSVVSQDAIQRWLLQLVWGQYKAHVDAISNVLPDLVFSPPEKPEPLVNLIPKLTGDSLERALMERLTITQQGSDATSLDLHNCGLETGSLSPTSFDEYSEIRSLSLSHNGLKSFALTSRSLRRLDLSDNQLTEASINCPSLVFLDLSNNCFSHISDILRSITQETRQSLRHIVVFGNPCTMESQINLYYAIHLLGFIPNVQSINGRPLRPIVGRNNLVDNPAMLCGLFEPLVEPFDLFDISSLPVGTDFWSDGARRSYLELAPVVVETRVNYSMSGAFDVPKALPQSVVDINMAYNFVARPANLMTHANLHTLSLAHCHLGTRALEMICESLGELVHLDITGNNVMTLTCLTKYQGTLRRLRASYNSNLDLQTLPYLPELREIACSYTRATAEQAAIILSNRCVNCMHVILPCSEAVPSIIYLLPLQTLNSAPVDAADLRQQRMKFIGTLNKEFIDTTGAWNGRDTLNVANCGLITLSSDASVKGVVSAARTVFASGNALTSIQILKDFTSLVQIDLSYNKIADPFNTLKNQTLEACNLSYNPVNSIRISNTSLPQLKCLILRGCNLTALPSNVFSSIGRSLTYLDIGENSLMTISKECLAGLVKLKTLKCDMCSLRNLELLEPLSSYGSLLLLDIRGNKIHSYDKAIDSLKKLRGLTKLFLADNPFSSREKSVQAFRVKVFFALENLVELEGLGKSAEEVARLEQFIQWRLENEAKSEVQVVKFTQGPSRVSFDEEKGGRASSLSTDQRRRPAERSSSSMAPPVLRKLGNPPLPTKPAKPSLNGLVIAGLSRNK</sequence>
<dbReference type="PANTHER" id="PTHR46652:SF7">
    <property type="entry name" value="LEUCINE-RICH REPEAT AND IQ DOMAIN-CONTAINING PROTEIN 1"/>
    <property type="match status" value="1"/>
</dbReference>
<feature type="region of interest" description="Disordered" evidence="3">
    <location>
        <begin position="1423"/>
        <end position="1485"/>
    </location>
</feature>
<keyword evidence="2" id="KW-0677">Repeat</keyword>
<accession>A0A4Z1SX97</accession>
<reference evidence="4 5" key="1">
    <citation type="submission" date="2019-05" db="EMBL/GenBank/DDBJ databases">
        <title>The compact genome of Giardia muris reveals important steps in the evolution of intestinal protozoan parasites.</title>
        <authorList>
            <person name="Xu F."/>
            <person name="Jimenez-Gonzalez A."/>
            <person name="Einarsson E."/>
            <person name="Astvaldsson A."/>
            <person name="Peirasmaki D."/>
            <person name="Eckmann L."/>
            <person name="Andersson J.O."/>
            <person name="Svard S.G."/>
            <person name="Jerlstrom-Hultqvist J."/>
        </authorList>
    </citation>
    <scope>NUCLEOTIDE SEQUENCE [LARGE SCALE GENOMIC DNA]</scope>
    <source>
        <strain evidence="4 5">Roberts-Thomson</strain>
    </source>
</reference>
<dbReference type="Pfam" id="PF13516">
    <property type="entry name" value="LRR_6"/>
    <property type="match status" value="1"/>
</dbReference>
<dbReference type="SMART" id="SM00369">
    <property type="entry name" value="LRR_TYP"/>
    <property type="match status" value="5"/>
</dbReference>
<evidence type="ECO:0000313" key="4">
    <source>
        <dbReference type="EMBL" id="TNJ30412.1"/>
    </source>
</evidence>
<proteinExistence type="predicted"/>
<name>A0A4Z1SX97_GIAMU</name>
<gene>
    <name evidence="4" type="ORF">GMRT_14106</name>
</gene>
<dbReference type="InterPro" id="IPR003591">
    <property type="entry name" value="Leu-rich_rpt_typical-subtyp"/>
</dbReference>
<dbReference type="OrthoDB" id="676979at2759"/>
<keyword evidence="5" id="KW-1185">Reference proteome</keyword>
<dbReference type="SMART" id="SM00368">
    <property type="entry name" value="LRR_RI"/>
    <property type="match status" value="3"/>
</dbReference>
<keyword evidence="1" id="KW-0433">Leucine-rich repeat</keyword>
<dbReference type="SUPFAM" id="SSF52058">
    <property type="entry name" value="L domain-like"/>
    <property type="match status" value="3"/>
</dbReference>
<dbReference type="EMBL" id="VDLU01000001">
    <property type="protein sequence ID" value="TNJ30412.1"/>
    <property type="molecule type" value="Genomic_DNA"/>
</dbReference>
<evidence type="ECO:0000256" key="3">
    <source>
        <dbReference type="SAM" id="MobiDB-lite"/>
    </source>
</evidence>
<dbReference type="PANTHER" id="PTHR46652">
    <property type="entry name" value="LEUCINE-RICH REPEAT AND IQ DOMAIN-CONTAINING PROTEIN 1-RELATED"/>
    <property type="match status" value="1"/>
</dbReference>
<evidence type="ECO:0000313" key="5">
    <source>
        <dbReference type="Proteomes" id="UP000315496"/>
    </source>
</evidence>
<dbReference type="Gene3D" id="3.80.10.10">
    <property type="entry name" value="Ribonuclease Inhibitor"/>
    <property type="match status" value="5"/>
</dbReference>
<dbReference type="Proteomes" id="UP000315496">
    <property type="component" value="Chromosome 1"/>
</dbReference>
<dbReference type="InterPro" id="IPR050836">
    <property type="entry name" value="SDS22/Internalin_LRR"/>
</dbReference>
<protein>
    <submittedName>
        <fullName evidence="4">Leucine-rich repeat protein</fullName>
    </submittedName>
</protein>